<name>A0A6J4ID98_9PROT</name>
<evidence type="ECO:0000256" key="1">
    <source>
        <dbReference type="SAM" id="MobiDB-lite"/>
    </source>
</evidence>
<dbReference type="AlphaFoldDB" id="A0A6J4ID98"/>
<accession>A0A6J4ID98</accession>
<dbReference type="EMBL" id="CADCTL010000138">
    <property type="protein sequence ID" value="CAA9248722.1"/>
    <property type="molecule type" value="Genomic_DNA"/>
</dbReference>
<protein>
    <submittedName>
        <fullName evidence="2">Uncharacterized protein</fullName>
    </submittedName>
</protein>
<feature type="non-terminal residue" evidence="2">
    <location>
        <position position="1"/>
    </location>
</feature>
<feature type="compositionally biased region" description="Basic and acidic residues" evidence="1">
    <location>
        <begin position="19"/>
        <end position="29"/>
    </location>
</feature>
<feature type="region of interest" description="Disordered" evidence="1">
    <location>
        <begin position="1"/>
        <end position="29"/>
    </location>
</feature>
<evidence type="ECO:0000313" key="2">
    <source>
        <dbReference type="EMBL" id="CAA9248722.1"/>
    </source>
</evidence>
<sequence>GSGRGGRGGRARGLRRPLLRAEPHWRAGL</sequence>
<gene>
    <name evidence="2" type="ORF">AVDCRST_MAG04-1993</name>
</gene>
<reference evidence="2" key="1">
    <citation type="submission" date="2020-02" db="EMBL/GenBank/DDBJ databases">
        <authorList>
            <person name="Meier V. D."/>
        </authorList>
    </citation>
    <scope>NUCLEOTIDE SEQUENCE</scope>
    <source>
        <strain evidence="2">AVDCRST_MAG04</strain>
    </source>
</reference>
<feature type="compositionally biased region" description="Basic residues" evidence="1">
    <location>
        <begin position="7"/>
        <end position="18"/>
    </location>
</feature>
<feature type="non-terminal residue" evidence="2">
    <location>
        <position position="29"/>
    </location>
</feature>
<proteinExistence type="predicted"/>
<organism evidence="2">
    <name type="scientific">uncultured Acetobacteraceae bacterium</name>
    <dbReference type="NCBI Taxonomy" id="169975"/>
    <lineage>
        <taxon>Bacteria</taxon>
        <taxon>Pseudomonadati</taxon>
        <taxon>Pseudomonadota</taxon>
        <taxon>Alphaproteobacteria</taxon>
        <taxon>Acetobacterales</taxon>
        <taxon>Acetobacteraceae</taxon>
        <taxon>environmental samples</taxon>
    </lineage>
</organism>